<keyword evidence="2" id="KW-1003">Cell membrane</keyword>
<feature type="domain" description="ABC transporter" evidence="8">
    <location>
        <begin position="7"/>
        <end position="245"/>
    </location>
</feature>
<dbReference type="PANTHER" id="PTHR43166:SF6">
    <property type="entry name" value="PHOSPHONATES IMPORT ATP-BINDING PROTEIN PHNC"/>
    <property type="match status" value="1"/>
</dbReference>
<evidence type="ECO:0000256" key="3">
    <source>
        <dbReference type="ARBA" id="ARBA00022741"/>
    </source>
</evidence>
<dbReference type="EMBL" id="CP041372">
    <property type="protein sequence ID" value="QKS71637.1"/>
    <property type="molecule type" value="Genomic_DNA"/>
</dbReference>
<dbReference type="Proteomes" id="UP000318138">
    <property type="component" value="Chromosome"/>
</dbReference>
<evidence type="ECO:0000256" key="5">
    <source>
        <dbReference type="ARBA" id="ARBA00022885"/>
    </source>
</evidence>
<name>A0A859FEX8_9BACI</name>
<evidence type="ECO:0000259" key="8">
    <source>
        <dbReference type="PROSITE" id="PS50893"/>
    </source>
</evidence>
<dbReference type="InterPro" id="IPR050086">
    <property type="entry name" value="MetN_ABC_transporter-like"/>
</dbReference>
<dbReference type="PROSITE" id="PS00211">
    <property type="entry name" value="ABC_TRANSPORTER_1"/>
    <property type="match status" value="1"/>
</dbReference>
<dbReference type="InterPro" id="IPR017871">
    <property type="entry name" value="ABC_transporter-like_CS"/>
</dbReference>
<keyword evidence="10" id="KW-1185">Reference proteome</keyword>
<organism evidence="9 10">
    <name type="scientific">Paenalkalicoccus suaedae</name>
    <dbReference type="NCBI Taxonomy" id="2592382"/>
    <lineage>
        <taxon>Bacteria</taxon>
        <taxon>Bacillati</taxon>
        <taxon>Bacillota</taxon>
        <taxon>Bacilli</taxon>
        <taxon>Bacillales</taxon>
        <taxon>Bacillaceae</taxon>
        <taxon>Paenalkalicoccus</taxon>
    </lineage>
</organism>
<evidence type="ECO:0000256" key="4">
    <source>
        <dbReference type="ARBA" id="ARBA00022840"/>
    </source>
</evidence>
<dbReference type="InterPro" id="IPR027417">
    <property type="entry name" value="P-loop_NTPase"/>
</dbReference>
<dbReference type="NCBIfam" id="TIGR02315">
    <property type="entry name" value="ABC_phnC"/>
    <property type="match status" value="1"/>
</dbReference>
<evidence type="ECO:0000256" key="6">
    <source>
        <dbReference type="ARBA" id="ARBA00022967"/>
    </source>
</evidence>
<keyword evidence="6" id="KW-1278">Translocase</keyword>
<dbReference type="GO" id="GO:0015416">
    <property type="term" value="F:ABC-type phosphonate transporter activity"/>
    <property type="evidence" value="ECO:0007669"/>
    <property type="project" value="InterPro"/>
</dbReference>
<evidence type="ECO:0000256" key="7">
    <source>
        <dbReference type="ARBA" id="ARBA00023136"/>
    </source>
</evidence>
<evidence type="ECO:0000256" key="2">
    <source>
        <dbReference type="ARBA" id="ARBA00022475"/>
    </source>
</evidence>
<protein>
    <submittedName>
        <fullName evidence="9">Phosphonate ABC transporter ATP-binding protein</fullName>
    </submittedName>
</protein>
<evidence type="ECO:0000313" key="9">
    <source>
        <dbReference type="EMBL" id="QKS71637.1"/>
    </source>
</evidence>
<dbReference type="Pfam" id="PF00005">
    <property type="entry name" value="ABC_tran"/>
    <property type="match status" value="1"/>
</dbReference>
<dbReference type="InterPro" id="IPR003439">
    <property type="entry name" value="ABC_transporter-like_ATP-bd"/>
</dbReference>
<keyword evidence="3" id="KW-0547">Nucleotide-binding</keyword>
<gene>
    <name evidence="9" type="primary">phnC</name>
    <name evidence="9" type="ORF">FLK61_33675</name>
</gene>
<keyword evidence="1" id="KW-0813">Transport</keyword>
<evidence type="ECO:0000256" key="1">
    <source>
        <dbReference type="ARBA" id="ARBA00022448"/>
    </source>
</evidence>
<dbReference type="KEGG" id="psua:FLK61_33675"/>
<dbReference type="SMART" id="SM00382">
    <property type="entry name" value="AAA"/>
    <property type="match status" value="1"/>
</dbReference>
<dbReference type="InterPro" id="IPR012693">
    <property type="entry name" value="ABC_transpr_PhnC"/>
</dbReference>
<reference evidence="10" key="1">
    <citation type="submission" date="2019-07" db="EMBL/GenBank/DDBJ databases">
        <title>Bacillus alkalisoli sp. nov. isolated from saline soil.</title>
        <authorList>
            <person name="Sun J.-Q."/>
            <person name="Xu L."/>
        </authorList>
    </citation>
    <scope>NUCLEOTIDE SEQUENCE [LARGE SCALE GENOMIC DNA]</scope>
    <source>
        <strain evidence="10">M4U3P1</strain>
    </source>
</reference>
<evidence type="ECO:0000313" key="10">
    <source>
        <dbReference type="Proteomes" id="UP000318138"/>
    </source>
</evidence>
<keyword evidence="5" id="KW-0918">Phosphonate transport</keyword>
<keyword evidence="4 9" id="KW-0067">ATP-binding</keyword>
<accession>A0A859FEX8</accession>
<dbReference type="SUPFAM" id="SSF52540">
    <property type="entry name" value="P-loop containing nucleoside triphosphate hydrolases"/>
    <property type="match status" value="1"/>
</dbReference>
<dbReference type="PANTHER" id="PTHR43166">
    <property type="entry name" value="AMINO ACID IMPORT ATP-BINDING PROTEIN"/>
    <property type="match status" value="1"/>
</dbReference>
<dbReference type="GO" id="GO:0016887">
    <property type="term" value="F:ATP hydrolysis activity"/>
    <property type="evidence" value="ECO:0007669"/>
    <property type="project" value="InterPro"/>
</dbReference>
<proteinExistence type="predicted"/>
<dbReference type="GO" id="GO:0005524">
    <property type="term" value="F:ATP binding"/>
    <property type="evidence" value="ECO:0007669"/>
    <property type="project" value="UniProtKB-KW"/>
</dbReference>
<dbReference type="InterPro" id="IPR003593">
    <property type="entry name" value="AAA+_ATPase"/>
</dbReference>
<sequence length="247" mass="27866">MTVILDWQRASVKYPGSKDHALKNMSLQIHKGEFVCVLGRSGAGKSTFIRTINGLQLLTAGSVKVNGQLIRGNQDSKLKKVRSEIGMIFQHFHLIPRMTVKQNVMTGRFGKNKNWRNILGIFSDNDKALAKYYMSEVGLKEFEDRRVERLSGGQKQRVGIARAMVQEPSILLGDEPVASLDPTTSDYIFQILKRMHDEKELTTIINVHDVELAKKYASRIIGLREGKVVFDGSVESLTEEVLTSIYR</sequence>
<dbReference type="PROSITE" id="PS50893">
    <property type="entry name" value="ABC_TRANSPORTER_2"/>
    <property type="match status" value="1"/>
</dbReference>
<dbReference type="GO" id="GO:0016020">
    <property type="term" value="C:membrane"/>
    <property type="evidence" value="ECO:0007669"/>
    <property type="project" value="InterPro"/>
</dbReference>
<dbReference type="RefSeq" id="WP_176009671.1">
    <property type="nucleotide sequence ID" value="NZ_CP041372.2"/>
</dbReference>
<dbReference type="AlphaFoldDB" id="A0A859FEX8"/>
<dbReference type="Gene3D" id="3.40.50.300">
    <property type="entry name" value="P-loop containing nucleotide triphosphate hydrolases"/>
    <property type="match status" value="1"/>
</dbReference>
<dbReference type="CDD" id="cd03256">
    <property type="entry name" value="ABC_PhnC_transporter"/>
    <property type="match status" value="1"/>
</dbReference>
<keyword evidence="7" id="KW-0472">Membrane</keyword>